<protein>
    <recommendedName>
        <fullName evidence="3">Phytanoyl-CoA dioxygenase</fullName>
    </recommendedName>
</protein>
<name>A0A1V9YUN6_9STRA</name>
<comment type="caution">
    <text evidence="1">The sequence shown here is derived from an EMBL/GenBank/DDBJ whole genome shotgun (WGS) entry which is preliminary data.</text>
</comment>
<feature type="non-terminal residue" evidence="1">
    <location>
        <position position="1"/>
    </location>
</feature>
<dbReference type="InterPro" id="IPR051961">
    <property type="entry name" value="Fungal_Metabolite_Diox"/>
</dbReference>
<evidence type="ECO:0000313" key="2">
    <source>
        <dbReference type="Proteomes" id="UP000243217"/>
    </source>
</evidence>
<sequence>LVVVFRRAGVVNPLHYRLESPTDKSLDIERNLVDHVTLGRSYSERMHGVLSVESHERACKVLRECGVVILRGMYDPATVKDWGAAALEDFEKIAQALQKDHDMDVFNPGKKPPSRNFVEFATREAFRCDIRHTPNLVALRKTQPKESERTSKEINPRHPIVVSILQDVAQPDGGALKNHGNYGMWNFSFGGPGSRQRLAHGEIGAIVSTPGCFDQKIHADIPHLFNTVDLPPHLLHAFMPACDQGGFKAGQTAFVVGSHFLETCGRMTSEDGSGIEETISNTIRPHVIPGDLVLFDCRVLHLGLPNTTAPLGSKEGVRRAILYVNWHLPWFEDKKNWEMTSLFS</sequence>
<proteinExistence type="predicted"/>
<accession>A0A1V9YUN6</accession>
<dbReference type="PANTHER" id="PTHR37563">
    <property type="entry name" value="PHYTANOYL-COA DIOXYGENASE FAMILY PROTEIN (AFU_ORTHOLOGUE AFUA_2G03330)"/>
    <property type="match status" value="1"/>
</dbReference>
<dbReference type="PANTHER" id="PTHR37563:SF2">
    <property type="entry name" value="PHYTANOYL-COA DIOXYGENASE FAMILY PROTEIN (AFU_ORTHOLOGUE AFUA_2G03330)"/>
    <property type="match status" value="1"/>
</dbReference>
<evidence type="ECO:0008006" key="3">
    <source>
        <dbReference type="Google" id="ProtNLM"/>
    </source>
</evidence>
<dbReference type="OrthoDB" id="420046at2759"/>
<dbReference type="SUPFAM" id="SSF51197">
    <property type="entry name" value="Clavaminate synthase-like"/>
    <property type="match status" value="1"/>
</dbReference>
<dbReference type="Gene3D" id="2.60.120.620">
    <property type="entry name" value="q2cbj1_9rhob like domain"/>
    <property type="match status" value="1"/>
</dbReference>
<dbReference type="EMBL" id="JNBS01002788">
    <property type="protein sequence ID" value="OQR89283.1"/>
    <property type="molecule type" value="Genomic_DNA"/>
</dbReference>
<evidence type="ECO:0000313" key="1">
    <source>
        <dbReference type="EMBL" id="OQR89283.1"/>
    </source>
</evidence>
<gene>
    <name evidence="1" type="ORF">THRCLA_09813</name>
</gene>
<dbReference type="AlphaFoldDB" id="A0A1V9YUN6"/>
<organism evidence="1 2">
    <name type="scientific">Thraustotheca clavata</name>
    <dbReference type="NCBI Taxonomy" id="74557"/>
    <lineage>
        <taxon>Eukaryota</taxon>
        <taxon>Sar</taxon>
        <taxon>Stramenopiles</taxon>
        <taxon>Oomycota</taxon>
        <taxon>Saprolegniomycetes</taxon>
        <taxon>Saprolegniales</taxon>
        <taxon>Achlyaceae</taxon>
        <taxon>Thraustotheca</taxon>
    </lineage>
</organism>
<dbReference type="Proteomes" id="UP000243217">
    <property type="component" value="Unassembled WGS sequence"/>
</dbReference>
<dbReference type="Pfam" id="PF05721">
    <property type="entry name" value="PhyH"/>
    <property type="match status" value="1"/>
</dbReference>
<reference evidence="1 2" key="1">
    <citation type="journal article" date="2014" name="Genome Biol. Evol.">
        <title>The secreted proteins of Achlya hypogyna and Thraustotheca clavata identify the ancestral oomycete secretome and reveal gene acquisitions by horizontal gene transfer.</title>
        <authorList>
            <person name="Misner I."/>
            <person name="Blouin N."/>
            <person name="Leonard G."/>
            <person name="Richards T.A."/>
            <person name="Lane C.E."/>
        </authorList>
    </citation>
    <scope>NUCLEOTIDE SEQUENCE [LARGE SCALE GENOMIC DNA]</scope>
    <source>
        <strain evidence="1 2">ATCC 34112</strain>
    </source>
</reference>
<keyword evidence="2" id="KW-1185">Reference proteome</keyword>
<dbReference type="InterPro" id="IPR008775">
    <property type="entry name" value="Phytyl_CoA_dOase-like"/>
</dbReference>